<gene>
    <name evidence="2" type="ORF">RSO01_82060</name>
</gene>
<keyword evidence="3" id="KW-1185">Reference proteome</keyword>
<evidence type="ECO:0000313" key="2">
    <source>
        <dbReference type="EMBL" id="GEP61040.1"/>
    </source>
</evidence>
<dbReference type="Pfam" id="PF07460">
    <property type="entry name" value="NUMOD3"/>
    <property type="match status" value="1"/>
</dbReference>
<reference evidence="2 3" key="1">
    <citation type="submission" date="2019-07" db="EMBL/GenBank/DDBJ databases">
        <title>Whole genome shotgun sequence of Reyranella soli NBRC 108950.</title>
        <authorList>
            <person name="Hosoyama A."/>
            <person name="Uohara A."/>
            <person name="Ohji S."/>
            <person name="Ichikawa N."/>
        </authorList>
    </citation>
    <scope>NUCLEOTIDE SEQUENCE [LARGE SCALE GENOMIC DNA]</scope>
    <source>
        <strain evidence="2 3">NBRC 108950</strain>
    </source>
</reference>
<protein>
    <recommendedName>
        <fullName evidence="1">Nuclease associated modular domain-containing protein</fullName>
    </recommendedName>
</protein>
<evidence type="ECO:0000313" key="3">
    <source>
        <dbReference type="Proteomes" id="UP000321058"/>
    </source>
</evidence>
<accession>A0A512NQ15</accession>
<comment type="caution">
    <text evidence="2">The sequence shown here is derived from an EMBL/GenBank/DDBJ whole genome shotgun (WGS) entry which is preliminary data.</text>
</comment>
<feature type="domain" description="Nuclease associated modular" evidence="1">
    <location>
        <begin position="69"/>
        <end position="85"/>
    </location>
</feature>
<name>A0A512NQ15_9HYPH</name>
<dbReference type="Proteomes" id="UP000321058">
    <property type="component" value="Unassembled WGS sequence"/>
</dbReference>
<dbReference type="SMART" id="SM00496">
    <property type="entry name" value="IENR2"/>
    <property type="match status" value="3"/>
</dbReference>
<proteinExistence type="predicted"/>
<feature type="domain" description="Nuclease associated modular" evidence="1">
    <location>
        <begin position="46"/>
        <end position="62"/>
    </location>
</feature>
<feature type="domain" description="Nuclease associated modular" evidence="1">
    <location>
        <begin position="23"/>
        <end position="39"/>
    </location>
</feature>
<dbReference type="EMBL" id="BKAJ01000197">
    <property type="protein sequence ID" value="GEP61040.1"/>
    <property type="molecule type" value="Genomic_DNA"/>
</dbReference>
<sequence length="108" mass="11696">MTSHASLARSWILEAVSNMPPIELRSFSDEHRKKLRAAKIGNAHARGAVRTPETRAKLSAAKMGNTNALGAVRSEATRVKLSAARRRECRVEASSGGFDNICGPGLRR</sequence>
<dbReference type="RefSeq" id="WP_147156369.1">
    <property type="nucleotide sequence ID" value="NZ_BKAJ01000197.1"/>
</dbReference>
<dbReference type="AlphaFoldDB" id="A0A512NQ15"/>
<organism evidence="2 3">
    <name type="scientific">Reyranella soli</name>
    <dbReference type="NCBI Taxonomy" id="1230389"/>
    <lineage>
        <taxon>Bacteria</taxon>
        <taxon>Pseudomonadati</taxon>
        <taxon>Pseudomonadota</taxon>
        <taxon>Alphaproteobacteria</taxon>
        <taxon>Hyphomicrobiales</taxon>
        <taxon>Reyranellaceae</taxon>
        <taxon>Reyranella</taxon>
    </lineage>
</organism>
<evidence type="ECO:0000259" key="1">
    <source>
        <dbReference type="SMART" id="SM00496"/>
    </source>
</evidence>
<dbReference type="GO" id="GO:0003677">
    <property type="term" value="F:DNA binding"/>
    <property type="evidence" value="ECO:0007669"/>
    <property type="project" value="InterPro"/>
</dbReference>
<dbReference type="InterPro" id="IPR003611">
    <property type="entry name" value="NUMOD3"/>
</dbReference>